<evidence type="ECO:0000256" key="1">
    <source>
        <dbReference type="SAM" id="Phobius"/>
    </source>
</evidence>
<sequence>MCPIIIISSVECIPQTPFIVYFSQYLLICLKILKNLHDNIFGIRFQLFFNFVPPPPPNINFVPIMALIQVTYIVHIVYTDINIKIVSLFNFFFFLFSSLFRFS</sequence>
<reference evidence="2" key="1">
    <citation type="submission" date="2021-05" db="EMBL/GenBank/DDBJ databases">
        <authorList>
            <person name="Alioto T."/>
            <person name="Alioto T."/>
            <person name="Gomez Garrido J."/>
        </authorList>
    </citation>
    <scope>NUCLEOTIDE SEQUENCE</scope>
</reference>
<keyword evidence="1" id="KW-0472">Membrane</keyword>
<dbReference type="EMBL" id="HBUF01360089">
    <property type="protein sequence ID" value="CAG6720216.1"/>
    <property type="molecule type" value="Transcribed_RNA"/>
</dbReference>
<dbReference type="AlphaFoldDB" id="A0A8D8V724"/>
<keyword evidence="1" id="KW-0812">Transmembrane</keyword>
<evidence type="ECO:0000313" key="2">
    <source>
        <dbReference type="EMBL" id="CAG6720216.1"/>
    </source>
</evidence>
<feature type="transmembrane region" description="Helical" evidence="1">
    <location>
        <begin position="59"/>
        <end position="78"/>
    </location>
</feature>
<feature type="transmembrane region" description="Helical" evidence="1">
    <location>
        <begin position="85"/>
        <end position="102"/>
    </location>
</feature>
<proteinExistence type="predicted"/>
<organism evidence="2">
    <name type="scientific">Cacopsylla melanoneura</name>
    <dbReference type="NCBI Taxonomy" id="428564"/>
    <lineage>
        <taxon>Eukaryota</taxon>
        <taxon>Metazoa</taxon>
        <taxon>Ecdysozoa</taxon>
        <taxon>Arthropoda</taxon>
        <taxon>Hexapoda</taxon>
        <taxon>Insecta</taxon>
        <taxon>Pterygota</taxon>
        <taxon>Neoptera</taxon>
        <taxon>Paraneoptera</taxon>
        <taxon>Hemiptera</taxon>
        <taxon>Sternorrhyncha</taxon>
        <taxon>Psylloidea</taxon>
        <taxon>Psyllidae</taxon>
        <taxon>Psyllinae</taxon>
        <taxon>Cacopsylla</taxon>
    </lineage>
</organism>
<protein>
    <submittedName>
        <fullName evidence="2">Uncharacterized protein</fullName>
    </submittedName>
</protein>
<accession>A0A8D8V724</accession>
<keyword evidence="1" id="KW-1133">Transmembrane helix</keyword>
<name>A0A8D8V724_9HEMI</name>